<protein>
    <submittedName>
        <fullName evidence="2">Uncharacterized protein</fullName>
    </submittedName>
</protein>
<name>G9XWR2_DESHA</name>
<organism evidence="2 3">
    <name type="scientific">Desulfitobacterium hafniense DP7</name>
    <dbReference type="NCBI Taxonomy" id="537010"/>
    <lineage>
        <taxon>Bacteria</taxon>
        <taxon>Bacillati</taxon>
        <taxon>Bacillota</taxon>
        <taxon>Clostridia</taxon>
        <taxon>Eubacteriales</taxon>
        <taxon>Desulfitobacteriaceae</taxon>
        <taxon>Desulfitobacterium</taxon>
    </lineage>
</organism>
<dbReference type="EMBL" id="AFZX01000141">
    <property type="protein sequence ID" value="EHL03937.1"/>
    <property type="molecule type" value="Genomic_DNA"/>
</dbReference>
<evidence type="ECO:0000256" key="1">
    <source>
        <dbReference type="SAM" id="MobiDB-lite"/>
    </source>
</evidence>
<accession>G9XWR2</accession>
<sequence>MIAPITEQKGGRHGGLQKMYFALFNAVTTAINQLQDAQRKGESEYIEAQDISLTILPTSTDDETKTTKKPQATE</sequence>
<evidence type="ECO:0000313" key="2">
    <source>
        <dbReference type="EMBL" id="EHL03937.1"/>
    </source>
</evidence>
<gene>
    <name evidence="2" type="ORF">HMPREF0322_05429</name>
</gene>
<reference evidence="2 3" key="1">
    <citation type="submission" date="2011-08" db="EMBL/GenBank/DDBJ databases">
        <authorList>
            <person name="Weinstock G."/>
            <person name="Sodergren E."/>
            <person name="Clifton S."/>
            <person name="Fulton L."/>
            <person name="Fulton B."/>
            <person name="Courtney L."/>
            <person name="Fronick C."/>
            <person name="Harrison M."/>
            <person name="Strong C."/>
            <person name="Farmer C."/>
            <person name="Delahaunty K."/>
            <person name="Markovic C."/>
            <person name="Hall O."/>
            <person name="Minx P."/>
            <person name="Tomlinson C."/>
            <person name="Mitreva M."/>
            <person name="Hou S."/>
            <person name="Chen J."/>
            <person name="Wollam A."/>
            <person name="Pepin K.H."/>
            <person name="Johnson M."/>
            <person name="Bhonagiri V."/>
            <person name="Zhang X."/>
            <person name="Suruliraj S."/>
            <person name="Warren W."/>
            <person name="Chinwalla A."/>
            <person name="Mardis E.R."/>
            <person name="Wilson R.K."/>
        </authorList>
    </citation>
    <scope>NUCLEOTIDE SEQUENCE [LARGE SCALE GENOMIC DNA]</scope>
    <source>
        <strain evidence="2 3">DP7</strain>
    </source>
</reference>
<proteinExistence type="predicted"/>
<evidence type="ECO:0000313" key="3">
    <source>
        <dbReference type="Proteomes" id="UP000004416"/>
    </source>
</evidence>
<feature type="region of interest" description="Disordered" evidence="1">
    <location>
        <begin position="51"/>
        <end position="74"/>
    </location>
</feature>
<dbReference type="HOGENOM" id="CLU_200339_0_0_9"/>
<dbReference type="Proteomes" id="UP000004416">
    <property type="component" value="Unassembled WGS sequence"/>
</dbReference>
<comment type="caution">
    <text evidence="2">The sequence shown here is derived from an EMBL/GenBank/DDBJ whole genome shotgun (WGS) entry which is preliminary data.</text>
</comment>
<dbReference type="PATRIC" id="fig|537010.4.peg.5059"/>
<dbReference type="AlphaFoldDB" id="G9XWR2"/>
<dbReference type="RefSeq" id="WP_005817536.1">
    <property type="nucleotide sequence ID" value="NZ_JH414493.1"/>
</dbReference>